<keyword evidence="7 8" id="KW-0472">Membrane</keyword>
<evidence type="ECO:0000256" key="6">
    <source>
        <dbReference type="ARBA" id="ARBA00023128"/>
    </source>
</evidence>
<feature type="repeat" description="Solcar" evidence="8">
    <location>
        <begin position="54"/>
        <end position="137"/>
    </location>
</feature>
<dbReference type="InterPro" id="IPR018108">
    <property type="entry name" value="MCP_transmembrane"/>
</dbReference>
<evidence type="ECO:0008006" key="12">
    <source>
        <dbReference type="Google" id="ProtNLM"/>
    </source>
</evidence>
<evidence type="ECO:0000256" key="4">
    <source>
        <dbReference type="ARBA" id="ARBA00022737"/>
    </source>
</evidence>
<dbReference type="GO" id="GO:0055085">
    <property type="term" value="P:transmembrane transport"/>
    <property type="evidence" value="ECO:0007669"/>
    <property type="project" value="InterPro"/>
</dbReference>
<dbReference type="EMBL" id="JMKJ01000421">
    <property type="protein sequence ID" value="KGG51027.1"/>
    <property type="molecule type" value="Genomic_DNA"/>
</dbReference>
<evidence type="ECO:0000256" key="3">
    <source>
        <dbReference type="ARBA" id="ARBA00022692"/>
    </source>
</evidence>
<evidence type="ECO:0000256" key="5">
    <source>
        <dbReference type="ARBA" id="ARBA00022989"/>
    </source>
</evidence>
<dbReference type="GO" id="GO:0031966">
    <property type="term" value="C:mitochondrial membrane"/>
    <property type="evidence" value="ECO:0007669"/>
    <property type="project" value="UniProtKB-SubCell"/>
</dbReference>
<evidence type="ECO:0000256" key="1">
    <source>
        <dbReference type="ARBA" id="ARBA00004225"/>
    </source>
</evidence>
<keyword evidence="5" id="KW-1133">Transmembrane helix</keyword>
<keyword evidence="4" id="KW-0677">Repeat</keyword>
<dbReference type="HOGENOM" id="CLU_1496589_0_0_1"/>
<gene>
    <name evidence="10" type="ORF">DI09_47p50</name>
</gene>
<dbReference type="Pfam" id="PF00153">
    <property type="entry name" value="Mito_carr"/>
    <property type="match status" value="2"/>
</dbReference>
<comment type="subcellular location">
    <subcellularLocation>
        <location evidence="1">Mitochondrion membrane</location>
        <topology evidence="1">Multi-pass membrane protein</topology>
    </subcellularLocation>
</comment>
<dbReference type="SUPFAM" id="SSF103506">
    <property type="entry name" value="Mitochondrial carrier"/>
    <property type="match status" value="1"/>
</dbReference>
<evidence type="ECO:0000256" key="8">
    <source>
        <dbReference type="PROSITE-ProRule" id="PRU00282"/>
    </source>
</evidence>
<keyword evidence="11" id="KW-1185">Reference proteome</keyword>
<accession>A0A098VPP0</accession>
<dbReference type="OrthoDB" id="18574at2759"/>
<evidence type="ECO:0000256" key="9">
    <source>
        <dbReference type="RuleBase" id="RU000488"/>
    </source>
</evidence>
<dbReference type="InterPro" id="IPR002067">
    <property type="entry name" value="MCP"/>
</dbReference>
<comment type="similarity">
    <text evidence="9">Belongs to the mitochondrial carrier (TC 2.A.29) family.</text>
</comment>
<keyword evidence="6" id="KW-0496">Mitochondrion</keyword>
<organism evidence="10 11">
    <name type="scientific">Mitosporidium daphniae</name>
    <dbReference type="NCBI Taxonomy" id="1485682"/>
    <lineage>
        <taxon>Eukaryota</taxon>
        <taxon>Fungi</taxon>
        <taxon>Fungi incertae sedis</taxon>
        <taxon>Microsporidia</taxon>
        <taxon>Mitosporidium</taxon>
    </lineage>
</organism>
<dbReference type="InterPro" id="IPR023395">
    <property type="entry name" value="MCP_dom_sf"/>
</dbReference>
<evidence type="ECO:0000256" key="2">
    <source>
        <dbReference type="ARBA" id="ARBA00022448"/>
    </source>
</evidence>
<protein>
    <recommendedName>
        <fullName evidence="12">Mitochondrial carrier protein</fullName>
    </recommendedName>
</protein>
<dbReference type="GeneID" id="25260086"/>
<keyword evidence="3 8" id="KW-0812">Transmembrane</keyword>
<evidence type="ECO:0000313" key="11">
    <source>
        <dbReference type="Proteomes" id="UP000029725"/>
    </source>
</evidence>
<dbReference type="VEuPathDB" id="MicrosporidiaDB:DI09_47p50"/>
<dbReference type="Gene3D" id="1.50.40.10">
    <property type="entry name" value="Mitochondrial carrier domain"/>
    <property type="match status" value="1"/>
</dbReference>
<comment type="caution">
    <text evidence="10">The sequence shown here is derived from an EMBL/GenBank/DDBJ whole genome shotgun (WGS) entry which is preliminary data.</text>
</comment>
<proteinExistence type="inferred from homology"/>
<dbReference type="PRINTS" id="PR00926">
    <property type="entry name" value="MITOCARRIER"/>
</dbReference>
<dbReference type="Proteomes" id="UP000029725">
    <property type="component" value="Unassembled WGS sequence"/>
</dbReference>
<dbReference type="PANTHER" id="PTHR24089">
    <property type="entry name" value="SOLUTE CARRIER FAMILY 25"/>
    <property type="match status" value="1"/>
</dbReference>
<dbReference type="RefSeq" id="XP_013237478.1">
    <property type="nucleotide sequence ID" value="XM_013382024.1"/>
</dbReference>
<reference evidence="10 11" key="1">
    <citation type="submission" date="2014-04" db="EMBL/GenBank/DDBJ databases">
        <title>A new species of microsporidia sheds light on the evolution of extreme parasitism.</title>
        <authorList>
            <person name="Haag K.L."/>
            <person name="James T.Y."/>
            <person name="Larsson R."/>
            <person name="Schaer T.M."/>
            <person name="Refardt D."/>
            <person name="Pombert J.-F."/>
            <person name="Ebert D."/>
        </authorList>
    </citation>
    <scope>NUCLEOTIDE SEQUENCE [LARGE SCALE GENOMIC DNA]</scope>
    <source>
        <strain evidence="10 11">UGP3</strain>
        <tissue evidence="10">Spores</tissue>
    </source>
</reference>
<dbReference type="AlphaFoldDB" id="A0A098VPP0"/>
<name>A0A098VPP0_9MICR</name>
<dbReference type="PROSITE" id="PS50920">
    <property type="entry name" value="SOLCAR"/>
    <property type="match status" value="1"/>
</dbReference>
<evidence type="ECO:0000313" key="10">
    <source>
        <dbReference type="EMBL" id="KGG51027.1"/>
    </source>
</evidence>
<evidence type="ECO:0000256" key="7">
    <source>
        <dbReference type="ARBA" id="ARBA00023136"/>
    </source>
</evidence>
<keyword evidence="2 9" id="KW-0813">Transport</keyword>
<sequence length="180" mass="19599">MSSSKSLLSVSSAASLLSDGRSKKDSNNPINQLIAFYKDSVRFINRCHKPDEKGSDHDTFSSGCISGLLSTFATYPMDLLRTRLVILKHQRKILIPELIGLAREGFGSFYRGLFPSLLSVMPQSGLNFAIFTTISQFREGNDSFVAGLLAGGLSKLAVLPLDHVKRRCQVSSSSSLILGL</sequence>